<dbReference type="Pfam" id="PF00364">
    <property type="entry name" value="Biotin_lipoyl"/>
    <property type="match status" value="1"/>
</dbReference>
<keyword evidence="12" id="KW-0092">Biotin</keyword>
<keyword evidence="6 14" id="KW-0547">Nucleotide-binding</keyword>
<comment type="caution">
    <text evidence="18">The sequence shown here is derived from an EMBL/GenBank/DDBJ whole genome shotgun (WGS) entry which is preliminary data.</text>
</comment>
<dbReference type="Gene3D" id="3.30.700.30">
    <property type="match status" value="1"/>
</dbReference>
<dbReference type="InterPro" id="IPR005479">
    <property type="entry name" value="CPAse_ATP-bd"/>
</dbReference>
<dbReference type="Pfam" id="PF18140">
    <property type="entry name" value="PCC_BT"/>
    <property type="match status" value="1"/>
</dbReference>
<evidence type="ECO:0000256" key="4">
    <source>
        <dbReference type="ARBA" id="ARBA00022598"/>
    </source>
</evidence>
<dbReference type="InterPro" id="IPR001882">
    <property type="entry name" value="Biotin_BS"/>
</dbReference>
<dbReference type="SUPFAM" id="SSF56059">
    <property type="entry name" value="Glutathione synthetase ATP-binding domain-like"/>
    <property type="match status" value="1"/>
</dbReference>
<organism evidence="18 19">
    <name type="scientific">Candidatus Cyrtobacter comes</name>
    <dbReference type="NCBI Taxonomy" id="675776"/>
    <lineage>
        <taxon>Bacteria</taxon>
        <taxon>Pseudomonadati</taxon>
        <taxon>Pseudomonadota</taxon>
        <taxon>Alphaproteobacteria</taxon>
        <taxon>Rickettsiales</taxon>
        <taxon>Candidatus Midichloriaceae</taxon>
        <taxon>Candidatus Cyrtobacter</taxon>
    </lineage>
</organism>
<dbReference type="PROSITE" id="PS50975">
    <property type="entry name" value="ATP_GRASP"/>
    <property type="match status" value="1"/>
</dbReference>
<comment type="catalytic activity">
    <reaction evidence="13">
        <text>propanoyl-CoA + hydrogencarbonate + ATP = (S)-methylmalonyl-CoA + ADP + phosphate + H(+)</text>
        <dbReference type="Rhea" id="RHEA:23720"/>
        <dbReference type="ChEBI" id="CHEBI:15378"/>
        <dbReference type="ChEBI" id="CHEBI:17544"/>
        <dbReference type="ChEBI" id="CHEBI:30616"/>
        <dbReference type="ChEBI" id="CHEBI:43474"/>
        <dbReference type="ChEBI" id="CHEBI:57327"/>
        <dbReference type="ChEBI" id="CHEBI:57392"/>
        <dbReference type="ChEBI" id="CHEBI:456216"/>
        <dbReference type="EC" id="6.4.1.3"/>
    </reaction>
    <physiologicalReaction direction="left-to-right" evidence="13">
        <dbReference type="Rhea" id="RHEA:23721"/>
    </physiologicalReaction>
</comment>
<proteinExistence type="predicted"/>
<feature type="domain" description="Lipoyl-binding" evidence="15">
    <location>
        <begin position="586"/>
        <end position="663"/>
    </location>
</feature>
<keyword evidence="9" id="KW-0442">Lipid degradation</keyword>
<evidence type="ECO:0000256" key="1">
    <source>
        <dbReference type="ARBA" id="ARBA00001953"/>
    </source>
</evidence>
<dbReference type="PANTHER" id="PTHR18866">
    <property type="entry name" value="CARBOXYLASE:PYRUVATE/ACETYL-COA/PROPIONYL-COA CARBOXYLASE"/>
    <property type="match status" value="1"/>
</dbReference>
<keyword evidence="19" id="KW-1185">Reference proteome</keyword>
<evidence type="ECO:0000256" key="14">
    <source>
        <dbReference type="PROSITE-ProRule" id="PRU00409"/>
    </source>
</evidence>
<evidence type="ECO:0000259" key="17">
    <source>
        <dbReference type="PROSITE" id="PS50979"/>
    </source>
</evidence>
<evidence type="ECO:0000256" key="7">
    <source>
        <dbReference type="ARBA" id="ARBA00022840"/>
    </source>
</evidence>
<dbReference type="EC" id="6.4.1.3" evidence="3"/>
<dbReference type="InterPro" id="IPR011764">
    <property type="entry name" value="Biotin_carboxylation_dom"/>
</dbReference>
<keyword evidence="10" id="KW-0443">Lipid metabolism</keyword>
<keyword evidence="5" id="KW-0479">Metal-binding</keyword>
<dbReference type="Proteomes" id="UP001293791">
    <property type="component" value="Unassembled WGS sequence"/>
</dbReference>
<dbReference type="PROSITE" id="PS00188">
    <property type="entry name" value="BIOTIN"/>
    <property type="match status" value="1"/>
</dbReference>
<sequence length="663" mass="73802">MIKSLLVANRGEIACRIIRTARKMGIKVIAVHSDADKNSLHVRLADDAIFIGPAPATQSYLNQKKIIDAAKISGADAIHPGYGFLSENYEFAKLVERNGINFIGPSAEAIRKMGDKIEAKKIAREAKVSIVDGYMGDIKTEKDALKIAKKLGYPIMLKAVAGGGGKGMRVVRTEDEMQQAFKSTRNEAQNNFSDGRTFIEKFIESPRHIEIQILGDKHGNYVCLGERECSIQRHHQKVIEEAPSAFLDEKTRKKMYAQSIALAKEVGYFSAGTIEYIVDQKKNFFFLEMNTRLQVEHPVTELVTGLDIVELMIRVAMGEVLPIKQSDVNISGWAIEGRIYAEDPSSGFIPSTGRITTYSEPSTSSNIRIDSGVYEGGEVSMFYDAMIAKVCSYAETRDKAIQILNQALDQYIIRGISHNISFLQAILNSERFQKGDLSTNFIDEEYKDGFAGSVLRSEESSVILCAATFVFLTDKKRCTTISDQMRSANRWIGTRWVVALDGVYYPVTVRPIDDGYKISFENRRFFITSRWLLGSKLLQCTINQHKYSLQINYLKGCTELLIEFRGVKSNATLFTPRAAELNKFMRVFDSDSDIKDVESSISGMVVDVKVSPGDCISKGQPLVVIEAMKMENVITSKVEGKVAAVNTKVGEVCSLGDILITLE</sequence>
<dbReference type="Pfam" id="PF00289">
    <property type="entry name" value="Biotin_carb_N"/>
    <property type="match status" value="1"/>
</dbReference>
<dbReference type="InterPro" id="IPR011054">
    <property type="entry name" value="Rudment_hybrid_motif"/>
</dbReference>
<dbReference type="InterPro" id="IPR005482">
    <property type="entry name" value="Biotin_COase_C"/>
</dbReference>
<evidence type="ECO:0000256" key="6">
    <source>
        <dbReference type="ARBA" id="ARBA00022741"/>
    </source>
</evidence>
<dbReference type="NCBIfam" id="NF006367">
    <property type="entry name" value="PRK08591.1"/>
    <property type="match status" value="1"/>
</dbReference>
<evidence type="ECO:0000256" key="12">
    <source>
        <dbReference type="ARBA" id="ARBA00023267"/>
    </source>
</evidence>
<dbReference type="Gene3D" id="3.30.470.20">
    <property type="entry name" value="ATP-grasp fold, B domain"/>
    <property type="match status" value="1"/>
</dbReference>
<dbReference type="InterPro" id="IPR041265">
    <property type="entry name" value="PCC_BT"/>
</dbReference>
<reference evidence="18 19" key="1">
    <citation type="submission" date="2023-02" db="EMBL/GenBank/DDBJ databases">
        <title>Host association and intracellularity evolved multiple times independently in the Rickettsiales.</title>
        <authorList>
            <person name="Castelli M."/>
            <person name="Nardi T."/>
            <person name="Gammuto L."/>
            <person name="Bellinzona G."/>
            <person name="Sabaneyeva E."/>
            <person name="Potekhin A."/>
            <person name="Serra V."/>
            <person name="Petroni G."/>
            <person name="Sassera D."/>
        </authorList>
    </citation>
    <scope>NUCLEOTIDE SEQUENCE [LARGE SCALE GENOMIC DNA]</scope>
    <source>
        <strain evidence="18 19">BOD18</strain>
    </source>
</reference>
<evidence type="ECO:0000256" key="5">
    <source>
        <dbReference type="ARBA" id="ARBA00022723"/>
    </source>
</evidence>
<protein>
    <recommendedName>
        <fullName evidence="3">propionyl-CoA carboxylase</fullName>
        <ecNumber evidence="3">6.4.1.3</ecNumber>
    </recommendedName>
</protein>
<evidence type="ECO:0000313" key="18">
    <source>
        <dbReference type="EMBL" id="MDZ5762639.1"/>
    </source>
</evidence>
<dbReference type="SMART" id="SM00878">
    <property type="entry name" value="Biotin_carb_C"/>
    <property type="match status" value="1"/>
</dbReference>
<feature type="domain" description="Biotin carboxylation" evidence="17">
    <location>
        <begin position="1"/>
        <end position="447"/>
    </location>
</feature>
<keyword evidence="8" id="KW-0460">Magnesium</keyword>
<dbReference type="SUPFAM" id="SSF51230">
    <property type="entry name" value="Single hybrid motif"/>
    <property type="match status" value="1"/>
</dbReference>
<evidence type="ECO:0000256" key="2">
    <source>
        <dbReference type="ARBA" id="ARBA00005060"/>
    </source>
</evidence>
<dbReference type="Pfam" id="PF02786">
    <property type="entry name" value="CPSase_L_D2"/>
    <property type="match status" value="1"/>
</dbReference>
<accession>A0ABU5L9X3</accession>
<dbReference type="RefSeq" id="WP_322498093.1">
    <property type="nucleotide sequence ID" value="NZ_JARGYT010000079.1"/>
</dbReference>
<dbReference type="InterPro" id="IPR016185">
    <property type="entry name" value="PreATP-grasp_dom_sf"/>
</dbReference>
<evidence type="ECO:0000256" key="13">
    <source>
        <dbReference type="ARBA" id="ARBA00049495"/>
    </source>
</evidence>
<evidence type="ECO:0000256" key="11">
    <source>
        <dbReference type="ARBA" id="ARBA00023211"/>
    </source>
</evidence>
<dbReference type="SUPFAM" id="SSF51246">
    <property type="entry name" value="Rudiment single hybrid motif"/>
    <property type="match status" value="1"/>
</dbReference>
<keyword evidence="4" id="KW-0436">Ligase</keyword>
<comment type="pathway">
    <text evidence="2">Metabolic intermediate metabolism; propanoyl-CoA degradation; succinyl-CoA from propanoyl-CoA: step 1/3.</text>
</comment>
<evidence type="ECO:0000313" key="19">
    <source>
        <dbReference type="Proteomes" id="UP001293791"/>
    </source>
</evidence>
<evidence type="ECO:0000256" key="8">
    <source>
        <dbReference type="ARBA" id="ARBA00022842"/>
    </source>
</evidence>
<dbReference type="PROSITE" id="PS50968">
    <property type="entry name" value="BIOTINYL_LIPOYL"/>
    <property type="match status" value="1"/>
</dbReference>
<evidence type="ECO:0000259" key="16">
    <source>
        <dbReference type="PROSITE" id="PS50975"/>
    </source>
</evidence>
<evidence type="ECO:0000259" key="15">
    <source>
        <dbReference type="PROSITE" id="PS50968"/>
    </source>
</evidence>
<dbReference type="PROSITE" id="PS00867">
    <property type="entry name" value="CPSASE_2"/>
    <property type="match status" value="1"/>
</dbReference>
<dbReference type="InterPro" id="IPR000089">
    <property type="entry name" value="Biotin_lipoyl"/>
</dbReference>
<dbReference type="InterPro" id="IPR005481">
    <property type="entry name" value="BC-like_N"/>
</dbReference>
<dbReference type="CDD" id="cd06850">
    <property type="entry name" value="biotinyl_domain"/>
    <property type="match status" value="1"/>
</dbReference>
<dbReference type="InterPro" id="IPR011053">
    <property type="entry name" value="Single_hybrid_motif"/>
</dbReference>
<dbReference type="EMBL" id="JARGYT010000079">
    <property type="protein sequence ID" value="MDZ5762639.1"/>
    <property type="molecule type" value="Genomic_DNA"/>
</dbReference>
<dbReference type="SUPFAM" id="SSF52440">
    <property type="entry name" value="PreATP-grasp domain"/>
    <property type="match status" value="1"/>
</dbReference>
<dbReference type="InterPro" id="IPR011761">
    <property type="entry name" value="ATP-grasp"/>
</dbReference>
<name>A0ABU5L9X3_9RICK</name>
<evidence type="ECO:0000256" key="10">
    <source>
        <dbReference type="ARBA" id="ARBA00023098"/>
    </source>
</evidence>
<dbReference type="InterPro" id="IPR050856">
    <property type="entry name" value="Biotin_carboxylase_complex"/>
</dbReference>
<comment type="cofactor">
    <cofactor evidence="1">
        <name>biotin</name>
        <dbReference type="ChEBI" id="CHEBI:57586"/>
    </cofactor>
</comment>
<feature type="domain" description="ATP-grasp" evidence="16">
    <location>
        <begin position="120"/>
        <end position="317"/>
    </location>
</feature>
<gene>
    <name evidence="18" type="ORF">Cyrtocomes_01030</name>
</gene>
<dbReference type="PROSITE" id="PS50979">
    <property type="entry name" value="BC"/>
    <property type="match status" value="1"/>
</dbReference>
<dbReference type="Gene3D" id="2.40.50.100">
    <property type="match status" value="1"/>
</dbReference>
<keyword evidence="11" id="KW-0464">Manganese</keyword>
<dbReference type="Pfam" id="PF02785">
    <property type="entry name" value="Biotin_carb_C"/>
    <property type="match status" value="1"/>
</dbReference>
<evidence type="ECO:0000256" key="3">
    <source>
        <dbReference type="ARBA" id="ARBA00013050"/>
    </source>
</evidence>
<keyword evidence="7 14" id="KW-0067">ATP-binding</keyword>
<dbReference type="PANTHER" id="PTHR18866:SF33">
    <property type="entry name" value="METHYLCROTONOYL-COA CARBOXYLASE SUBUNIT ALPHA, MITOCHONDRIAL-RELATED"/>
    <property type="match status" value="1"/>
</dbReference>
<evidence type="ECO:0000256" key="9">
    <source>
        <dbReference type="ARBA" id="ARBA00022963"/>
    </source>
</evidence>